<evidence type="ECO:0000259" key="4">
    <source>
        <dbReference type="PROSITE" id="PS50987"/>
    </source>
</evidence>
<name>A0ABU0II57_9HYPH</name>
<organism evidence="5 6">
    <name type="scientific">Rhizobium paknamense</name>
    <dbReference type="NCBI Taxonomy" id="1206817"/>
    <lineage>
        <taxon>Bacteria</taxon>
        <taxon>Pseudomonadati</taxon>
        <taxon>Pseudomonadota</taxon>
        <taxon>Alphaproteobacteria</taxon>
        <taxon>Hyphomicrobiales</taxon>
        <taxon>Rhizobiaceae</taxon>
        <taxon>Rhizobium/Agrobacterium group</taxon>
        <taxon>Rhizobium</taxon>
    </lineage>
</organism>
<dbReference type="PROSITE" id="PS50987">
    <property type="entry name" value="HTH_ARSR_2"/>
    <property type="match status" value="1"/>
</dbReference>
<dbReference type="PANTHER" id="PTHR43132:SF2">
    <property type="entry name" value="ARSENICAL RESISTANCE OPERON REPRESSOR ARSR-RELATED"/>
    <property type="match status" value="1"/>
</dbReference>
<feature type="domain" description="HTH arsR-type" evidence="4">
    <location>
        <begin position="10"/>
        <end position="104"/>
    </location>
</feature>
<evidence type="ECO:0000313" key="6">
    <source>
        <dbReference type="Proteomes" id="UP001235269"/>
    </source>
</evidence>
<dbReference type="CDD" id="cd00090">
    <property type="entry name" value="HTH_ARSR"/>
    <property type="match status" value="1"/>
</dbReference>
<dbReference type="GO" id="GO:0003677">
    <property type="term" value="F:DNA binding"/>
    <property type="evidence" value="ECO:0007669"/>
    <property type="project" value="UniProtKB-KW"/>
</dbReference>
<keyword evidence="3" id="KW-0804">Transcription</keyword>
<comment type="caution">
    <text evidence="5">The sequence shown here is derived from an EMBL/GenBank/DDBJ whole genome shotgun (WGS) entry which is preliminary data.</text>
</comment>
<evidence type="ECO:0000256" key="3">
    <source>
        <dbReference type="ARBA" id="ARBA00023163"/>
    </source>
</evidence>
<keyword evidence="2 5" id="KW-0238">DNA-binding</keyword>
<dbReference type="Gene3D" id="1.10.10.10">
    <property type="entry name" value="Winged helix-like DNA-binding domain superfamily/Winged helix DNA-binding domain"/>
    <property type="match status" value="1"/>
</dbReference>
<dbReference type="PRINTS" id="PR00778">
    <property type="entry name" value="HTHARSR"/>
</dbReference>
<dbReference type="InterPro" id="IPR011991">
    <property type="entry name" value="ArsR-like_HTH"/>
</dbReference>
<dbReference type="InterPro" id="IPR001845">
    <property type="entry name" value="HTH_ArsR_DNA-bd_dom"/>
</dbReference>
<protein>
    <submittedName>
        <fullName evidence="5">DNA-binding transcriptional ArsR family regulator</fullName>
    </submittedName>
</protein>
<dbReference type="NCBIfam" id="NF033788">
    <property type="entry name" value="HTH_metalloreg"/>
    <property type="match status" value="1"/>
</dbReference>
<dbReference type="SUPFAM" id="SSF46785">
    <property type="entry name" value="Winged helix' DNA-binding domain"/>
    <property type="match status" value="1"/>
</dbReference>
<dbReference type="InterPro" id="IPR036388">
    <property type="entry name" value="WH-like_DNA-bd_sf"/>
</dbReference>
<evidence type="ECO:0000313" key="5">
    <source>
        <dbReference type="EMBL" id="MDQ0457871.1"/>
    </source>
</evidence>
<gene>
    <name evidence="5" type="ORF">QO005_004229</name>
</gene>
<evidence type="ECO:0000256" key="2">
    <source>
        <dbReference type="ARBA" id="ARBA00023125"/>
    </source>
</evidence>
<dbReference type="EMBL" id="JAUSWH010000019">
    <property type="protein sequence ID" value="MDQ0457871.1"/>
    <property type="molecule type" value="Genomic_DNA"/>
</dbReference>
<accession>A0ABU0II57</accession>
<dbReference type="RefSeq" id="WP_307159975.1">
    <property type="nucleotide sequence ID" value="NZ_JAUSWH010000019.1"/>
</dbReference>
<evidence type="ECO:0000256" key="1">
    <source>
        <dbReference type="ARBA" id="ARBA00023015"/>
    </source>
</evidence>
<dbReference type="InterPro" id="IPR051011">
    <property type="entry name" value="Metal_resp_trans_reg"/>
</dbReference>
<sequence length="121" mass="13526">MKRPQVPVELLMRRAPQAAEFLRQFANSNRLILLCHIAGGECSVGEIQDALGIKQPGLSQQLKELRQAELVKTRRQGTQIYYSIADQRVEAMMGLLYDMFCDDQALTLSGNDVDAVSEEDA</sequence>
<dbReference type="PANTHER" id="PTHR43132">
    <property type="entry name" value="ARSENICAL RESISTANCE OPERON REPRESSOR ARSR-RELATED"/>
    <property type="match status" value="1"/>
</dbReference>
<dbReference type="Proteomes" id="UP001235269">
    <property type="component" value="Unassembled WGS sequence"/>
</dbReference>
<proteinExistence type="predicted"/>
<reference evidence="5 6" key="1">
    <citation type="submission" date="2023-07" db="EMBL/GenBank/DDBJ databases">
        <title>Genomic Encyclopedia of Type Strains, Phase IV (KMG-IV): sequencing the most valuable type-strain genomes for metagenomic binning, comparative biology and taxonomic classification.</title>
        <authorList>
            <person name="Goeker M."/>
        </authorList>
    </citation>
    <scope>NUCLEOTIDE SEQUENCE [LARGE SCALE GENOMIC DNA]</scope>
    <source>
        <strain evidence="5 6">DSM 100301</strain>
    </source>
</reference>
<keyword evidence="6" id="KW-1185">Reference proteome</keyword>
<keyword evidence="1" id="KW-0805">Transcription regulation</keyword>
<dbReference type="InterPro" id="IPR036390">
    <property type="entry name" value="WH_DNA-bd_sf"/>
</dbReference>
<dbReference type="SMART" id="SM00418">
    <property type="entry name" value="HTH_ARSR"/>
    <property type="match status" value="1"/>
</dbReference>
<dbReference type="Pfam" id="PF01022">
    <property type="entry name" value="HTH_5"/>
    <property type="match status" value="1"/>
</dbReference>